<gene>
    <name evidence="2" type="ORF">ACFFJ8_03830</name>
</gene>
<reference evidence="2 3" key="1">
    <citation type="submission" date="2024-09" db="EMBL/GenBank/DDBJ databases">
        <authorList>
            <person name="Sun Q."/>
            <person name="Mori K."/>
        </authorList>
    </citation>
    <scope>NUCLEOTIDE SEQUENCE [LARGE SCALE GENOMIC DNA]</scope>
    <source>
        <strain evidence="2 3">CCM 4839</strain>
    </source>
</reference>
<name>A0ABV6J3Q2_9BACL</name>
<proteinExistence type="predicted"/>
<feature type="region of interest" description="Disordered" evidence="1">
    <location>
        <begin position="1"/>
        <end position="78"/>
    </location>
</feature>
<feature type="compositionally biased region" description="Basic and acidic residues" evidence="1">
    <location>
        <begin position="49"/>
        <end position="63"/>
    </location>
</feature>
<sequence length="78" mass="9114">MAKDKKKTTHVDPKNSRDHPEQYPTNEPSLFDMWESQKNVDPIPMEDLNLDKKEEKRQTHTKNESSSLKKYHSGFGKG</sequence>
<dbReference type="Proteomes" id="UP001589818">
    <property type="component" value="Unassembled WGS sequence"/>
</dbReference>
<dbReference type="RefSeq" id="WP_204820122.1">
    <property type="nucleotide sequence ID" value="NZ_JANHOF010000010.1"/>
</dbReference>
<evidence type="ECO:0000256" key="1">
    <source>
        <dbReference type="SAM" id="MobiDB-lite"/>
    </source>
</evidence>
<evidence type="ECO:0000313" key="2">
    <source>
        <dbReference type="EMBL" id="MFC0390503.1"/>
    </source>
</evidence>
<keyword evidence="3" id="KW-1185">Reference proteome</keyword>
<evidence type="ECO:0000313" key="3">
    <source>
        <dbReference type="Proteomes" id="UP001589818"/>
    </source>
</evidence>
<organism evidence="2 3">
    <name type="scientific">Paenibacillus mendelii</name>
    <dbReference type="NCBI Taxonomy" id="206163"/>
    <lineage>
        <taxon>Bacteria</taxon>
        <taxon>Bacillati</taxon>
        <taxon>Bacillota</taxon>
        <taxon>Bacilli</taxon>
        <taxon>Bacillales</taxon>
        <taxon>Paenibacillaceae</taxon>
        <taxon>Paenibacillus</taxon>
    </lineage>
</organism>
<feature type="compositionally biased region" description="Basic and acidic residues" evidence="1">
    <location>
        <begin position="1"/>
        <end position="21"/>
    </location>
</feature>
<accession>A0ABV6J3Q2</accession>
<dbReference type="EMBL" id="JBHLVF010000008">
    <property type="protein sequence ID" value="MFC0390503.1"/>
    <property type="molecule type" value="Genomic_DNA"/>
</dbReference>
<protein>
    <submittedName>
        <fullName evidence="2">Uncharacterized protein</fullName>
    </submittedName>
</protein>
<comment type="caution">
    <text evidence="2">The sequence shown here is derived from an EMBL/GenBank/DDBJ whole genome shotgun (WGS) entry which is preliminary data.</text>
</comment>